<evidence type="ECO:0000313" key="4">
    <source>
        <dbReference type="Proteomes" id="UP001205603"/>
    </source>
</evidence>
<dbReference type="Gene3D" id="2.170.130.10">
    <property type="entry name" value="TonB-dependent receptor, plug domain"/>
    <property type="match status" value="1"/>
</dbReference>
<sequence length="511" mass="59332">MESFFLYILKSSLCLMIYYIIYKLFYGKETFYRLNRFVILFFLSSSVILPAFKISFPSSIGVQNTIISVRELLPVSLTLSSAMNTVTIADNTPFIIGKLLLLIYLIGVTVLISKIFLSVSRLIKIIINNRKENLTEQFILIRHHEKISPFSWIRYIFISEKDYCEDVKEILIHETAHLKAKHSRDLIIAEFICIYQWFNPFAWLLKQELKNLHEFEADKEVLDKGINIEKYQMLLIKKAVGTRLYSMANSFNHSQLKKRITMMLKKKSNPWARLKYLCILPVAALVVTGFARPELSYELNKFQNDEINDFTALVKTNLEKFEPIEKSGSPSSRKHIKEKRTIASETATDTSNITIIRLSDNSPEKQPLVIFDDKEIPYSSIKKLNQEKIQSISVIKDKTGVDLYGEKAKNGVIIIRMKKDTASITPGEKLKLKVSPIRNSNLLDKTLFFLDGKEISKSDFEKLRQDRIESLEILNNAQEFEEKNPTLYNKYKYKLKNNVIIIISKKYKPEE</sequence>
<dbReference type="RefSeq" id="WP_255025982.1">
    <property type="nucleotide sequence ID" value="NZ_JANDHW010000003.1"/>
</dbReference>
<dbReference type="InterPro" id="IPR052173">
    <property type="entry name" value="Beta-lactam_resp_regulator"/>
</dbReference>
<dbReference type="InterPro" id="IPR037066">
    <property type="entry name" value="Plug_dom_sf"/>
</dbReference>
<keyword evidence="1" id="KW-0812">Transmembrane</keyword>
<accession>A0ABT1MF63</accession>
<evidence type="ECO:0000256" key="1">
    <source>
        <dbReference type="SAM" id="Phobius"/>
    </source>
</evidence>
<comment type="caution">
    <text evidence="3">The sequence shown here is derived from an EMBL/GenBank/DDBJ whole genome shotgun (WGS) entry which is preliminary data.</text>
</comment>
<gene>
    <name evidence="3" type="ORF">NMU02_04060</name>
</gene>
<keyword evidence="1" id="KW-1133">Transmembrane helix</keyword>
<feature type="transmembrane region" description="Helical" evidence="1">
    <location>
        <begin position="95"/>
        <end position="117"/>
    </location>
</feature>
<feature type="transmembrane region" description="Helical" evidence="1">
    <location>
        <begin position="274"/>
        <end position="291"/>
    </location>
</feature>
<dbReference type="PANTHER" id="PTHR34978">
    <property type="entry name" value="POSSIBLE SENSOR-TRANSDUCER PROTEIN BLAR"/>
    <property type="match status" value="1"/>
</dbReference>
<feature type="domain" description="Peptidase M56" evidence="2">
    <location>
        <begin position="95"/>
        <end position="263"/>
    </location>
</feature>
<name>A0ABT1MF63_9BACT</name>
<dbReference type="Pfam" id="PF05569">
    <property type="entry name" value="Peptidase_M56"/>
    <property type="match status" value="1"/>
</dbReference>
<keyword evidence="1" id="KW-0472">Membrane</keyword>
<organism evidence="3 4">
    <name type="scientific">Coprobacter tertius</name>
    <dbReference type="NCBI Taxonomy" id="2944915"/>
    <lineage>
        <taxon>Bacteria</taxon>
        <taxon>Pseudomonadati</taxon>
        <taxon>Bacteroidota</taxon>
        <taxon>Bacteroidia</taxon>
        <taxon>Bacteroidales</taxon>
        <taxon>Barnesiellaceae</taxon>
        <taxon>Coprobacter</taxon>
    </lineage>
</organism>
<proteinExistence type="predicted"/>
<feature type="transmembrane region" description="Helical" evidence="1">
    <location>
        <begin position="37"/>
        <end position="56"/>
    </location>
</feature>
<dbReference type="Proteomes" id="UP001205603">
    <property type="component" value="Unassembled WGS sequence"/>
</dbReference>
<dbReference type="PANTHER" id="PTHR34978:SF3">
    <property type="entry name" value="SLR0241 PROTEIN"/>
    <property type="match status" value="1"/>
</dbReference>
<dbReference type="CDD" id="cd07341">
    <property type="entry name" value="M56_BlaR1_MecR1_like"/>
    <property type="match status" value="1"/>
</dbReference>
<feature type="transmembrane region" description="Helical" evidence="1">
    <location>
        <begin position="6"/>
        <end position="25"/>
    </location>
</feature>
<protein>
    <submittedName>
        <fullName evidence="3">M56 family metallopeptidase</fullName>
    </submittedName>
</protein>
<evidence type="ECO:0000259" key="2">
    <source>
        <dbReference type="Pfam" id="PF05569"/>
    </source>
</evidence>
<dbReference type="EMBL" id="JANDHW010000003">
    <property type="protein sequence ID" value="MCP9611263.1"/>
    <property type="molecule type" value="Genomic_DNA"/>
</dbReference>
<dbReference type="InterPro" id="IPR008756">
    <property type="entry name" value="Peptidase_M56"/>
</dbReference>
<evidence type="ECO:0000313" key="3">
    <source>
        <dbReference type="EMBL" id="MCP9611263.1"/>
    </source>
</evidence>
<keyword evidence="4" id="KW-1185">Reference proteome</keyword>
<reference evidence="3 4" key="1">
    <citation type="submission" date="2022-07" db="EMBL/GenBank/DDBJ databases">
        <title>Fecal culturing of patients with breast cancer.</title>
        <authorList>
            <person name="Teng N.M.Y."/>
            <person name="Kiu R."/>
            <person name="Evans R."/>
            <person name="Baker D.J."/>
            <person name="Zenner C."/>
            <person name="Robinson S.D."/>
            <person name="Hall L.J."/>
        </authorList>
    </citation>
    <scope>NUCLEOTIDE SEQUENCE [LARGE SCALE GENOMIC DNA]</scope>
    <source>
        <strain evidence="3 4">LH1063</strain>
    </source>
</reference>